<reference evidence="6" key="3">
    <citation type="submission" date="2025-09" db="UniProtKB">
        <authorList>
            <consortium name="Ensembl"/>
        </authorList>
    </citation>
    <scope>IDENTIFICATION</scope>
</reference>
<evidence type="ECO:0000313" key="7">
    <source>
        <dbReference type="Proteomes" id="UP000472263"/>
    </source>
</evidence>
<dbReference type="GO" id="GO:0004888">
    <property type="term" value="F:transmembrane signaling receptor activity"/>
    <property type="evidence" value="ECO:0007669"/>
    <property type="project" value="TreeGrafter"/>
</dbReference>
<dbReference type="InterPro" id="IPR050671">
    <property type="entry name" value="CD300_family_receptors"/>
</dbReference>
<dbReference type="Ensembl" id="ENSMMDT00005041977.1">
    <property type="protein sequence ID" value="ENSMMDP00005041140.1"/>
    <property type="gene ID" value="ENSMMDG00005019028.1"/>
</dbReference>
<feature type="domain" description="Ig-like" evidence="5">
    <location>
        <begin position="8"/>
        <end position="125"/>
    </location>
</feature>
<evidence type="ECO:0000256" key="3">
    <source>
        <dbReference type="ARBA" id="ARBA00023136"/>
    </source>
</evidence>
<evidence type="ECO:0000256" key="2">
    <source>
        <dbReference type="ARBA" id="ARBA00022692"/>
    </source>
</evidence>
<keyword evidence="2 4" id="KW-0812">Transmembrane</keyword>
<dbReference type="InParanoid" id="A0A667ZDD8"/>
<dbReference type="InterPro" id="IPR036179">
    <property type="entry name" value="Ig-like_dom_sf"/>
</dbReference>
<dbReference type="PANTHER" id="PTHR11860:SF111">
    <property type="entry name" value="IMMUNOGLOBULIN SUBTYPE DOMAIN-CONTAINING PROTEIN"/>
    <property type="match status" value="1"/>
</dbReference>
<feature type="transmembrane region" description="Helical" evidence="4">
    <location>
        <begin position="157"/>
        <end position="178"/>
    </location>
</feature>
<dbReference type="PROSITE" id="PS50835">
    <property type="entry name" value="IG_LIKE"/>
    <property type="match status" value="1"/>
</dbReference>
<dbReference type="CDD" id="cd05716">
    <property type="entry name" value="IgV_pIgR_like"/>
    <property type="match status" value="1"/>
</dbReference>
<dbReference type="AlphaFoldDB" id="A0A667ZDD8"/>
<dbReference type="Gene3D" id="2.60.40.10">
    <property type="entry name" value="Immunoglobulins"/>
    <property type="match status" value="1"/>
</dbReference>
<keyword evidence="3 4" id="KW-0472">Membrane</keyword>
<name>A0A667ZDD8_9TELE</name>
<dbReference type="Pfam" id="PF07686">
    <property type="entry name" value="V-set"/>
    <property type="match status" value="1"/>
</dbReference>
<keyword evidence="4" id="KW-1133">Transmembrane helix</keyword>
<dbReference type="GeneTree" id="ENSGT00950000182977"/>
<dbReference type="InterPro" id="IPR007110">
    <property type="entry name" value="Ig-like_dom"/>
</dbReference>
<dbReference type="Proteomes" id="UP000472263">
    <property type="component" value="Chromosome 7"/>
</dbReference>
<evidence type="ECO:0000259" key="5">
    <source>
        <dbReference type="PROSITE" id="PS50835"/>
    </source>
</evidence>
<dbReference type="InterPro" id="IPR003599">
    <property type="entry name" value="Ig_sub"/>
</dbReference>
<proteinExistence type="predicted"/>
<dbReference type="GO" id="GO:0005886">
    <property type="term" value="C:plasma membrane"/>
    <property type="evidence" value="ECO:0007669"/>
    <property type="project" value="TreeGrafter"/>
</dbReference>
<dbReference type="SUPFAM" id="SSF48726">
    <property type="entry name" value="Immunoglobulin"/>
    <property type="match status" value="1"/>
</dbReference>
<organism evidence="6 7">
    <name type="scientific">Myripristis murdjan</name>
    <name type="common">pinecone soldierfish</name>
    <dbReference type="NCBI Taxonomy" id="586833"/>
    <lineage>
        <taxon>Eukaryota</taxon>
        <taxon>Metazoa</taxon>
        <taxon>Chordata</taxon>
        <taxon>Craniata</taxon>
        <taxon>Vertebrata</taxon>
        <taxon>Euteleostomi</taxon>
        <taxon>Actinopterygii</taxon>
        <taxon>Neopterygii</taxon>
        <taxon>Teleostei</taxon>
        <taxon>Neoteleostei</taxon>
        <taxon>Acanthomorphata</taxon>
        <taxon>Holocentriformes</taxon>
        <taxon>Holocentridae</taxon>
        <taxon>Myripristis</taxon>
    </lineage>
</organism>
<evidence type="ECO:0000313" key="6">
    <source>
        <dbReference type="Ensembl" id="ENSMMDP00005041140.1"/>
    </source>
</evidence>
<comment type="subcellular location">
    <subcellularLocation>
        <location evidence="1">Membrane</location>
    </subcellularLocation>
</comment>
<reference evidence="6" key="1">
    <citation type="submission" date="2019-06" db="EMBL/GenBank/DDBJ databases">
        <authorList>
            <consortium name="Wellcome Sanger Institute Data Sharing"/>
        </authorList>
    </citation>
    <scope>NUCLEOTIDE SEQUENCE [LARGE SCALE GENOMIC DNA]</scope>
</reference>
<dbReference type="InterPro" id="IPR013106">
    <property type="entry name" value="Ig_V-set"/>
</dbReference>
<keyword evidence="7" id="KW-1185">Reference proteome</keyword>
<dbReference type="PANTHER" id="PTHR11860">
    <property type="entry name" value="POLYMERIC-IMMUNOGLOBULIN RECEPTOR"/>
    <property type="match status" value="1"/>
</dbReference>
<accession>A0A667ZDD8</accession>
<dbReference type="InterPro" id="IPR013783">
    <property type="entry name" value="Ig-like_fold"/>
</dbReference>
<reference evidence="6" key="2">
    <citation type="submission" date="2025-08" db="UniProtKB">
        <authorList>
            <consortium name="Ensembl"/>
        </authorList>
    </citation>
    <scope>IDENTIFICATION</scope>
</reference>
<sequence>MKCDLITPNVIDAEAHSNLKDHIWLCCFTRSLLAPAVVKGKNGGSVMISCKYNPVYRNNTKYWCKGKMYELCKIVVKTPRNRPNQRITIADDKDAGVIIVTMTSLTKNDAGQYWCVISTSGRNVHAGVKLLISRAGIPTGTLKKTLKKLHQIRWWETLRWIMFIILLCCFASTHIAVWKMNTVLKMCRHQPTDSHLYS</sequence>
<dbReference type="SMART" id="SM00409">
    <property type="entry name" value="IG"/>
    <property type="match status" value="1"/>
</dbReference>
<evidence type="ECO:0000256" key="1">
    <source>
        <dbReference type="ARBA" id="ARBA00004370"/>
    </source>
</evidence>
<protein>
    <recommendedName>
        <fullName evidence="5">Ig-like domain-containing protein</fullName>
    </recommendedName>
</protein>
<evidence type="ECO:0000256" key="4">
    <source>
        <dbReference type="SAM" id="Phobius"/>
    </source>
</evidence>